<organism evidence="4 5">
    <name type="scientific">Tigriopus californicus</name>
    <name type="common">Marine copepod</name>
    <dbReference type="NCBI Taxonomy" id="6832"/>
    <lineage>
        <taxon>Eukaryota</taxon>
        <taxon>Metazoa</taxon>
        <taxon>Ecdysozoa</taxon>
        <taxon>Arthropoda</taxon>
        <taxon>Crustacea</taxon>
        <taxon>Multicrustacea</taxon>
        <taxon>Hexanauplia</taxon>
        <taxon>Copepoda</taxon>
        <taxon>Harpacticoida</taxon>
        <taxon>Harpacticidae</taxon>
        <taxon>Tigriopus</taxon>
    </lineage>
</organism>
<protein>
    <recommendedName>
        <fullName evidence="3">Ig-like domain-containing protein</fullName>
    </recommendedName>
</protein>
<dbReference type="PANTHER" id="PTHR45080:SF33">
    <property type="entry name" value="IG-LIKE DOMAIN-CONTAINING PROTEIN"/>
    <property type="match status" value="1"/>
</dbReference>
<dbReference type="SMART" id="SM00409">
    <property type="entry name" value="IG"/>
    <property type="match status" value="3"/>
</dbReference>
<feature type="domain" description="Ig-like" evidence="3">
    <location>
        <begin position="243"/>
        <end position="336"/>
    </location>
</feature>
<dbReference type="GO" id="GO:0005886">
    <property type="term" value="C:plasma membrane"/>
    <property type="evidence" value="ECO:0007669"/>
    <property type="project" value="TreeGrafter"/>
</dbReference>
<accession>A0A553PMA4</accession>
<dbReference type="InterPro" id="IPR036179">
    <property type="entry name" value="Ig-like_dom_sf"/>
</dbReference>
<dbReference type="InterPro" id="IPR003598">
    <property type="entry name" value="Ig_sub2"/>
</dbReference>
<dbReference type="GO" id="GO:0008046">
    <property type="term" value="F:axon guidance receptor activity"/>
    <property type="evidence" value="ECO:0007669"/>
    <property type="project" value="TreeGrafter"/>
</dbReference>
<dbReference type="InterPro" id="IPR007110">
    <property type="entry name" value="Ig-like_dom"/>
</dbReference>
<dbReference type="STRING" id="6832.A0A553PMA4"/>
<feature type="domain" description="Ig-like" evidence="3">
    <location>
        <begin position="26"/>
        <end position="108"/>
    </location>
</feature>
<reference evidence="4 5" key="1">
    <citation type="journal article" date="2018" name="Nat. Ecol. Evol.">
        <title>Genomic signatures of mitonuclear coevolution across populations of Tigriopus californicus.</title>
        <authorList>
            <person name="Barreto F.S."/>
            <person name="Watson E.T."/>
            <person name="Lima T.G."/>
            <person name="Willett C.S."/>
            <person name="Edmands S."/>
            <person name="Li W."/>
            <person name="Burton R.S."/>
        </authorList>
    </citation>
    <scope>NUCLEOTIDE SEQUENCE [LARGE SCALE GENOMIC DNA]</scope>
    <source>
        <strain evidence="4 5">San Diego</strain>
    </source>
</reference>
<dbReference type="Gene3D" id="2.60.40.10">
    <property type="entry name" value="Immunoglobulins"/>
    <property type="match status" value="4"/>
</dbReference>
<dbReference type="GO" id="GO:0050808">
    <property type="term" value="P:synapse organization"/>
    <property type="evidence" value="ECO:0007669"/>
    <property type="project" value="TreeGrafter"/>
</dbReference>
<dbReference type="InterPro" id="IPR003961">
    <property type="entry name" value="FN3_dom"/>
</dbReference>
<evidence type="ECO:0000313" key="5">
    <source>
        <dbReference type="Proteomes" id="UP000318571"/>
    </source>
</evidence>
<dbReference type="InterPro" id="IPR013783">
    <property type="entry name" value="Ig-like_fold"/>
</dbReference>
<keyword evidence="5" id="KW-1185">Reference proteome</keyword>
<evidence type="ECO:0000256" key="1">
    <source>
        <dbReference type="ARBA" id="ARBA00022737"/>
    </source>
</evidence>
<dbReference type="Proteomes" id="UP000318571">
    <property type="component" value="Chromosome 11"/>
</dbReference>
<proteinExistence type="predicted"/>
<dbReference type="InterPro" id="IPR003599">
    <property type="entry name" value="Ig_sub"/>
</dbReference>
<gene>
    <name evidence="4" type="ORF">TCAL_06182</name>
</gene>
<comment type="caution">
    <text evidence="4">The sequence shown here is derived from an EMBL/GenBank/DDBJ whole genome shotgun (WGS) entry which is preliminary data.</text>
</comment>
<dbReference type="EMBL" id="VCGU01000003">
    <property type="protein sequence ID" value="TRY78813.1"/>
    <property type="molecule type" value="Genomic_DNA"/>
</dbReference>
<dbReference type="PANTHER" id="PTHR45080">
    <property type="entry name" value="CONTACTIN 5"/>
    <property type="match status" value="1"/>
</dbReference>
<dbReference type="InterPro" id="IPR050958">
    <property type="entry name" value="Cell_Adh-Cytoskel_Orgn"/>
</dbReference>
<dbReference type="OMA" id="NEITEYD"/>
<dbReference type="SMART" id="SM00060">
    <property type="entry name" value="FN3"/>
    <property type="match status" value="1"/>
</dbReference>
<dbReference type="InterPro" id="IPR036116">
    <property type="entry name" value="FN3_sf"/>
</dbReference>
<evidence type="ECO:0000256" key="2">
    <source>
        <dbReference type="ARBA" id="ARBA00023319"/>
    </source>
</evidence>
<feature type="domain" description="Ig-like" evidence="3">
    <location>
        <begin position="113"/>
        <end position="211"/>
    </location>
</feature>
<dbReference type="SUPFAM" id="SSF48726">
    <property type="entry name" value="Immunoglobulin"/>
    <property type="match status" value="3"/>
</dbReference>
<keyword evidence="2" id="KW-0393">Immunoglobulin domain</keyword>
<dbReference type="AlphaFoldDB" id="A0A553PMA4"/>
<dbReference type="GO" id="GO:0007156">
    <property type="term" value="P:homophilic cell adhesion via plasma membrane adhesion molecules"/>
    <property type="evidence" value="ECO:0007669"/>
    <property type="project" value="TreeGrafter"/>
</dbReference>
<name>A0A553PMA4_TIGCA</name>
<sequence>MLVTFCNATPRRSRENAQSHLDRLSPYFRSSQSVQKAKVHETVEFECNVANLGKNIITWHNVSSGRIIFAGPVNMFQDERLRIEEGGRVLHINEITEYDSGAYKCQVEVKLNPIFLEHHLNVLVFPSPPDGNYVVRSGNDIELICHAEGSPQPIITWRRKVGNKRMLPSGEAEMQTPILRIPGVQRFDAGIFECTAENGVGEPATAELNLQVICKDGAHLEPRGFPIGFGFPDPISLAFADAPIVKLKDRKVYADPGQDEIILECFVYGEPFPEVHWKHQTNGQRPSNSPQSRLFTKMEGNRSILKIKNIDERDYGTYECAAHNNEGTATGEVELTGEPHQPEILSPEDSPTKHSYSLRWSIKSPYRILQQKVNYWELKPTTNHNVQNPHKTREEQRNELHLHSHEQHRLTQARIIENGLYPEINKYIYEVNIPDLKPDRTYVVQVKATNKFHEGDWSEKFLFRTNGRVLGHSVRGKSGLTSLGSKLTPELWTLLIILMASVPRW</sequence>
<dbReference type="Pfam" id="PF07679">
    <property type="entry name" value="I-set"/>
    <property type="match status" value="2"/>
</dbReference>
<dbReference type="SUPFAM" id="SSF49265">
    <property type="entry name" value="Fibronectin type III"/>
    <property type="match status" value="1"/>
</dbReference>
<keyword evidence="1" id="KW-0677">Repeat</keyword>
<dbReference type="PROSITE" id="PS50835">
    <property type="entry name" value="IG_LIKE"/>
    <property type="match status" value="3"/>
</dbReference>
<evidence type="ECO:0000259" key="3">
    <source>
        <dbReference type="PROSITE" id="PS50835"/>
    </source>
</evidence>
<dbReference type="GO" id="GO:0030424">
    <property type="term" value="C:axon"/>
    <property type="evidence" value="ECO:0007669"/>
    <property type="project" value="TreeGrafter"/>
</dbReference>
<dbReference type="CDD" id="cd00063">
    <property type="entry name" value="FN3"/>
    <property type="match status" value="1"/>
</dbReference>
<dbReference type="GO" id="GO:0043025">
    <property type="term" value="C:neuronal cell body"/>
    <property type="evidence" value="ECO:0007669"/>
    <property type="project" value="TreeGrafter"/>
</dbReference>
<dbReference type="CDD" id="cd00096">
    <property type="entry name" value="Ig"/>
    <property type="match status" value="1"/>
</dbReference>
<dbReference type="Pfam" id="PF13927">
    <property type="entry name" value="Ig_3"/>
    <property type="match status" value="1"/>
</dbReference>
<dbReference type="InterPro" id="IPR013098">
    <property type="entry name" value="Ig_I-set"/>
</dbReference>
<evidence type="ECO:0000313" key="4">
    <source>
        <dbReference type="EMBL" id="TRY78813.1"/>
    </source>
</evidence>
<dbReference type="SMART" id="SM00408">
    <property type="entry name" value="IGc2"/>
    <property type="match status" value="3"/>
</dbReference>